<feature type="domain" description="HTH cro/C1-type" evidence="1">
    <location>
        <begin position="18"/>
        <end position="66"/>
    </location>
</feature>
<dbReference type="PROSITE" id="PS50943">
    <property type="entry name" value="HTH_CROC1"/>
    <property type="match status" value="1"/>
</dbReference>
<evidence type="ECO:0000313" key="2">
    <source>
        <dbReference type="EMBL" id="CEG31476.1"/>
    </source>
</evidence>
<dbReference type="SMART" id="SM00530">
    <property type="entry name" value="HTH_XRE"/>
    <property type="match status" value="1"/>
</dbReference>
<dbReference type="GO" id="GO:0003677">
    <property type="term" value="F:DNA binding"/>
    <property type="evidence" value="ECO:0007669"/>
    <property type="project" value="InterPro"/>
</dbReference>
<dbReference type="EMBL" id="CCXW01000001">
    <property type="protein sequence ID" value="CEG31476.1"/>
    <property type="molecule type" value="Genomic_DNA"/>
</dbReference>
<dbReference type="InterPro" id="IPR010982">
    <property type="entry name" value="Lambda_DNA-bd_dom_sf"/>
</dbReference>
<dbReference type="Pfam" id="PF13443">
    <property type="entry name" value="HTH_26"/>
    <property type="match status" value="1"/>
</dbReference>
<dbReference type="CDD" id="cd00093">
    <property type="entry name" value="HTH_XRE"/>
    <property type="match status" value="1"/>
</dbReference>
<name>A0AAN2PFL9_9BACI</name>
<dbReference type="AlphaFoldDB" id="A0AAN2PFL9"/>
<dbReference type="Gene3D" id="1.10.260.40">
    <property type="entry name" value="lambda repressor-like DNA-binding domains"/>
    <property type="match status" value="1"/>
</dbReference>
<reference evidence="2 3" key="1">
    <citation type="journal article" date="2014" name="Genome Announc.">
        <title>Genome Sequence of Bacillus simplex Strain P558, Isolated from a Human Fecal Sample.</title>
        <authorList>
            <person name="Croce O."/>
            <person name="Hugon P."/>
            <person name="Lagier J.C."/>
            <person name="Bibi F."/>
            <person name="Robert C."/>
            <person name="Azhar E.I."/>
            <person name="Raoult D."/>
            <person name="Fournier P.E."/>
        </authorList>
    </citation>
    <scope>NUCLEOTIDE SEQUENCE [LARGE SCALE GENOMIC DNA]</scope>
    <source>
        <strain evidence="2 3">P558</strain>
    </source>
</reference>
<evidence type="ECO:0000313" key="3">
    <source>
        <dbReference type="Proteomes" id="UP000182110"/>
    </source>
</evidence>
<gene>
    <name evidence="2" type="ORF">BN1180_01620</name>
</gene>
<dbReference type="Proteomes" id="UP000182110">
    <property type="component" value="Unassembled WGS sequence"/>
</dbReference>
<dbReference type="InterPro" id="IPR001387">
    <property type="entry name" value="Cro/C1-type_HTH"/>
</dbReference>
<organism evidence="2 3">
    <name type="scientific">Peribacillus simplex</name>
    <dbReference type="NCBI Taxonomy" id="1478"/>
    <lineage>
        <taxon>Bacteria</taxon>
        <taxon>Bacillati</taxon>
        <taxon>Bacillota</taxon>
        <taxon>Bacilli</taxon>
        <taxon>Bacillales</taxon>
        <taxon>Bacillaceae</taxon>
        <taxon>Peribacillus</taxon>
    </lineage>
</organism>
<accession>A0AAN2PFL9</accession>
<proteinExistence type="predicted"/>
<dbReference type="SUPFAM" id="SSF47413">
    <property type="entry name" value="lambda repressor-like DNA-binding domains"/>
    <property type="match status" value="1"/>
</dbReference>
<evidence type="ECO:0000259" key="1">
    <source>
        <dbReference type="PROSITE" id="PS50943"/>
    </source>
</evidence>
<protein>
    <recommendedName>
        <fullName evidence="1">HTH cro/C1-type domain-containing protein</fullName>
    </recommendedName>
</protein>
<comment type="caution">
    <text evidence="2">The sequence shown here is derived from an EMBL/GenBank/DDBJ whole genome shotgun (WGS) entry which is preliminary data.</text>
</comment>
<keyword evidence="3" id="KW-1185">Reference proteome</keyword>
<sequence>MRMETTVKVTPRLGKVLKERGMTQVKLSELTGIAQGNISRFDKLESHKDTHTVLISRALGISIEDLFEIELGQTEENHQS</sequence>